<keyword evidence="2" id="KW-1185">Reference proteome</keyword>
<evidence type="ECO:0000313" key="2">
    <source>
        <dbReference type="Proteomes" id="UP000240987"/>
    </source>
</evidence>
<reference evidence="1 2" key="1">
    <citation type="submission" date="2018-01" db="EMBL/GenBank/DDBJ databases">
        <title>Whole genome sequencing of Histamine producing bacteria.</title>
        <authorList>
            <person name="Butler K."/>
        </authorList>
    </citation>
    <scope>NUCLEOTIDE SEQUENCE [LARGE SCALE GENOMIC DNA]</scope>
    <source>
        <strain evidence="1 2">JCM 12947</strain>
    </source>
</reference>
<dbReference type="AlphaFoldDB" id="A0A2T3JIK0"/>
<protein>
    <recommendedName>
        <fullName evidence="3">L-2-amino-thiazoline-4-carboxylic acid hydrolase</fullName>
    </recommendedName>
</protein>
<gene>
    <name evidence="1" type="ORF">C9J12_09910</name>
</gene>
<accession>A0A2T3JIK0</accession>
<proteinExistence type="predicted"/>
<comment type="caution">
    <text evidence="1">The sequence shown here is derived from an EMBL/GenBank/DDBJ whole genome shotgun (WGS) entry which is preliminary data.</text>
</comment>
<evidence type="ECO:0008006" key="3">
    <source>
        <dbReference type="Google" id="ProtNLM"/>
    </source>
</evidence>
<name>A0A2T3JIK0_9GAMM</name>
<dbReference type="Proteomes" id="UP000240987">
    <property type="component" value="Unassembled WGS sequence"/>
</dbReference>
<dbReference type="RefSeq" id="WP_107242565.1">
    <property type="nucleotide sequence ID" value="NZ_PYMJ01000008.1"/>
</dbReference>
<evidence type="ECO:0000313" key="1">
    <source>
        <dbReference type="EMBL" id="PSU48814.1"/>
    </source>
</evidence>
<dbReference type="EMBL" id="PYMJ01000008">
    <property type="protein sequence ID" value="PSU48814.1"/>
    <property type="molecule type" value="Genomic_DNA"/>
</dbReference>
<sequence length="231" mass="26940">MIEKGYYLNKKQKLIKQFKKTSQRYNDILSEQYGAQFAQQIIDDSRTYFDELIPNIPFYDAASYQGIILLNAQVIAIIRAMEKNGKTVEDTVRVQVELFKEDYGKIPSCVGRVFTSKVGGFFLNRLAQQVTKEGWYTDYIKGETNDDFDVSIVTKNCGVIRYLESENMQYYAKYCNFSDFIMFREMNIGLTQPMEPKNGNCVFCMKYKGKSKIPNSLEIIYTKEIKEYLTH</sequence>
<organism evidence="1 2">
    <name type="scientific">Photobacterium frigidiphilum</name>
    <dbReference type="NCBI Taxonomy" id="264736"/>
    <lineage>
        <taxon>Bacteria</taxon>
        <taxon>Pseudomonadati</taxon>
        <taxon>Pseudomonadota</taxon>
        <taxon>Gammaproteobacteria</taxon>
        <taxon>Vibrionales</taxon>
        <taxon>Vibrionaceae</taxon>
        <taxon>Photobacterium</taxon>
    </lineage>
</organism>